<keyword evidence="1" id="KW-1133">Transmembrane helix</keyword>
<keyword evidence="1" id="KW-0472">Membrane</keyword>
<dbReference type="RefSeq" id="WP_085109337.1">
    <property type="nucleotide sequence ID" value="NZ_JACKSN010000030.1"/>
</dbReference>
<name>A0A1X2ELR5_9MYCO</name>
<feature type="transmembrane region" description="Helical" evidence="1">
    <location>
        <begin position="204"/>
        <end position="230"/>
    </location>
</feature>
<sequence>MVANPVVPAADHRKVPASAYPKVRRIRFRFGDPQPMSHHFVEGDIVYSHLVAVLSAAFPPGEESFIRSVRRFADRVTDPVLKKRVAGFIGQEAVHGQEHRRLNEKLIAMGYPFVRLFMYTPESRRERWVRRLENAAPAYAHLAMTAAAEHYTATLAERVLTREEIQQIPGDPEVMHLLNWHATEELEHKSVAFDVYRAVGGPEWIRIGVMALMYAFTIPVVTVGVLMSIATDPRGWRPIKLIRQTYDMFRGPLVKGLMGELAVYMRPGFHPDDIDTEQIVQTWQQELFGADGALREQMK</sequence>
<dbReference type="STRING" id="1798.AWC30_06535"/>
<evidence type="ECO:0000256" key="1">
    <source>
        <dbReference type="SAM" id="Phobius"/>
    </source>
</evidence>
<dbReference type="InterPro" id="IPR016516">
    <property type="entry name" value="UCP07580"/>
</dbReference>
<dbReference type="EMBL" id="LQPZ01000016">
    <property type="protein sequence ID" value="ORX06070.1"/>
    <property type="molecule type" value="Genomic_DNA"/>
</dbReference>
<protein>
    <submittedName>
        <fullName evidence="2">Metal-dependent hydrolase</fullName>
    </submittedName>
</protein>
<evidence type="ECO:0000313" key="2">
    <source>
        <dbReference type="EMBL" id="ORX06070.1"/>
    </source>
</evidence>
<dbReference type="PANTHER" id="PTHR39456:SF1">
    <property type="entry name" value="METAL-DEPENDENT HYDROLASE"/>
    <property type="match status" value="1"/>
</dbReference>
<dbReference type="SUPFAM" id="SSF47240">
    <property type="entry name" value="Ferritin-like"/>
    <property type="match status" value="1"/>
</dbReference>
<dbReference type="Pfam" id="PF10118">
    <property type="entry name" value="Metal_hydrol"/>
    <property type="match status" value="1"/>
</dbReference>
<accession>A0A1X2ELR5</accession>
<organism evidence="2 3">
    <name type="scientific">Mycolicibacillus trivialis</name>
    <dbReference type="NCBI Taxonomy" id="1798"/>
    <lineage>
        <taxon>Bacteria</taxon>
        <taxon>Bacillati</taxon>
        <taxon>Actinomycetota</taxon>
        <taxon>Actinomycetes</taxon>
        <taxon>Mycobacteriales</taxon>
        <taxon>Mycobacteriaceae</taxon>
        <taxon>Mycolicibacillus</taxon>
    </lineage>
</organism>
<comment type="caution">
    <text evidence="2">The sequence shown here is derived from an EMBL/GenBank/DDBJ whole genome shotgun (WGS) entry which is preliminary data.</text>
</comment>
<dbReference type="Proteomes" id="UP000193090">
    <property type="component" value="Unassembled WGS sequence"/>
</dbReference>
<proteinExistence type="predicted"/>
<dbReference type="InterPro" id="IPR009078">
    <property type="entry name" value="Ferritin-like_SF"/>
</dbReference>
<gene>
    <name evidence="2" type="ORF">AWC30_06535</name>
</gene>
<evidence type="ECO:0000313" key="3">
    <source>
        <dbReference type="Proteomes" id="UP000193090"/>
    </source>
</evidence>
<keyword evidence="2" id="KW-0378">Hydrolase</keyword>
<keyword evidence="1" id="KW-0812">Transmembrane</keyword>
<dbReference type="AlphaFoldDB" id="A0A1X2ELR5"/>
<dbReference type="OrthoDB" id="4760165at2"/>
<dbReference type="PIRSF" id="PIRSF007580">
    <property type="entry name" value="UCP07580"/>
    <property type="match status" value="1"/>
</dbReference>
<reference evidence="2 3" key="1">
    <citation type="submission" date="2016-01" db="EMBL/GenBank/DDBJ databases">
        <title>The new phylogeny of the genus Mycobacterium.</title>
        <authorList>
            <person name="Tarcisio F."/>
            <person name="Conor M."/>
            <person name="Antonella G."/>
            <person name="Elisabetta G."/>
            <person name="Giulia F.S."/>
            <person name="Sara T."/>
            <person name="Anna F."/>
            <person name="Clotilde B."/>
            <person name="Roberto B."/>
            <person name="Veronica D.S."/>
            <person name="Fabio R."/>
            <person name="Monica P."/>
            <person name="Olivier J."/>
            <person name="Enrico T."/>
            <person name="Nicola S."/>
        </authorList>
    </citation>
    <scope>NUCLEOTIDE SEQUENCE [LARGE SCALE GENOMIC DNA]</scope>
    <source>
        <strain evidence="2 3">DSM 44153</strain>
    </source>
</reference>
<dbReference type="GO" id="GO:0016787">
    <property type="term" value="F:hydrolase activity"/>
    <property type="evidence" value="ECO:0007669"/>
    <property type="project" value="UniProtKB-KW"/>
</dbReference>
<dbReference type="PANTHER" id="PTHR39456">
    <property type="entry name" value="METAL-DEPENDENT HYDROLASE"/>
    <property type="match status" value="1"/>
</dbReference>
<keyword evidence="3" id="KW-1185">Reference proteome</keyword>